<feature type="transmembrane region" description="Helical" evidence="1">
    <location>
        <begin position="59"/>
        <end position="80"/>
    </location>
</feature>
<sequence>MRATTFALRYEDLLAATRAGAARRGWCRRLALVTLPWSGLAVALGTGDLGEGERVTTQVALVLAALGWSAAMLLVAPLAARRRLVRRVRRRFACQPPTALLTTLAWRESGLVLASPRGTLRLGWDEVAAVEQGTLLLFRRRDRGVPPFVPLALLTPAQRAELLALGEAARR</sequence>
<dbReference type="Proteomes" id="UP000759103">
    <property type="component" value="Unassembled WGS sequence"/>
</dbReference>
<protein>
    <recommendedName>
        <fullName evidence="4">YcxB-like protein domain-containing protein</fullName>
    </recommendedName>
</protein>
<evidence type="ECO:0000256" key="1">
    <source>
        <dbReference type="SAM" id="Phobius"/>
    </source>
</evidence>
<name>A0ABS7BQ02_9SPHN</name>
<accession>A0ABS7BQ02</accession>
<evidence type="ECO:0000313" key="3">
    <source>
        <dbReference type="Proteomes" id="UP000759103"/>
    </source>
</evidence>
<keyword evidence="1" id="KW-1133">Transmembrane helix</keyword>
<gene>
    <name evidence="2" type="ORF">KZ820_13150</name>
</gene>
<evidence type="ECO:0000313" key="2">
    <source>
        <dbReference type="EMBL" id="MBW6531684.1"/>
    </source>
</evidence>
<evidence type="ECO:0008006" key="4">
    <source>
        <dbReference type="Google" id="ProtNLM"/>
    </source>
</evidence>
<keyword evidence="3" id="KW-1185">Reference proteome</keyword>
<dbReference type="EMBL" id="JAHXZN010000004">
    <property type="protein sequence ID" value="MBW6531684.1"/>
    <property type="molecule type" value="Genomic_DNA"/>
</dbReference>
<feature type="transmembrane region" description="Helical" evidence="1">
    <location>
        <begin position="30"/>
        <end position="47"/>
    </location>
</feature>
<dbReference type="RefSeq" id="WP_219749072.1">
    <property type="nucleotide sequence ID" value="NZ_JAHXZN010000004.1"/>
</dbReference>
<keyword evidence="1" id="KW-0812">Transmembrane</keyword>
<proteinExistence type="predicted"/>
<reference evidence="2 3" key="1">
    <citation type="submission" date="2021-07" db="EMBL/GenBank/DDBJ databases">
        <title>Sphingomonas sp.</title>
        <authorList>
            <person name="Feng G."/>
            <person name="Li J."/>
            <person name="Pan M."/>
        </authorList>
    </citation>
    <scope>NUCLEOTIDE SEQUENCE [LARGE SCALE GENOMIC DNA]</scope>
    <source>
        <strain evidence="2 3">RRHST34</strain>
    </source>
</reference>
<organism evidence="2 3">
    <name type="scientific">Sphingomonas citri</name>
    <dbReference type="NCBI Taxonomy" id="2862499"/>
    <lineage>
        <taxon>Bacteria</taxon>
        <taxon>Pseudomonadati</taxon>
        <taxon>Pseudomonadota</taxon>
        <taxon>Alphaproteobacteria</taxon>
        <taxon>Sphingomonadales</taxon>
        <taxon>Sphingomonadaceae</taxon>
        <taxon>Sphingomonas</taxon>
    </lineage>
</organism>
<keyword evidence="1" id="KW-0472">Membrane</keyword>
<comment type="caution">
    <text evidence="2">The sequence shown here is derived from an EMBL/GenBank/DDBJ whole genome shotgun (WGS) entry which is preliminary data.</text>
</comment>